<keyword evidence="2" id="KW-0732">Signal</keyword>
<dbReference type="RefSeq" id="WP_064698462.1">
    <property type="nucleotide sequence ID" value="NZ_BDEO01000001.1"/>
</dbReference>
<reference evidence="4" key="1">
    <citation type="submission" date="2016-11" db="EMBL/GenBank/DDBJ databases">
        <authorList>
            <person name="Varghese N."/>
            <person name="Submissions S."/>
        </authorList>
    </citation>
    <scope>NUCLEOTIDE SEQUENCE [LARGE SCALE GENOMIC DNA]</scope>
    <source>
        <strain evidence="4">ALO Sharm</strain>
    </source>
</reference>
<accession>A0A1M6PA96</accession>
<proteinExistence type="predicted"/>
<evidence type="ECO:0000256" key="1">
    <source>
        <dbReference type="SAM" id="MobiDB-lite"/>
    </source>
</evidence>
<feature type="compositionally biased region" description="Basic and acidic residues" evidence="1">
    <location>
        <begin position="89"/>
        <end position="113"/>
    </location>
</feature>
<dbReference type="InterPro" id="IPR009468">
    <property type="entry name" value="DUF1090"/>
</dbReference>
<gene>
    <name evidence="3" type="ORF">SAMN05192556_101670</name>
</gene>
<evidence type="ECO:0000256" key="2">
    <source>
        <dbReference type="SAM" id="SignalP"/>
    </source>
</evidence>
<dbReference type="Pfam" id="PF06476">
    <property type="entry name" value="DUF1090"/>
    <property type="match status" value="1"/>
</dbReference>
<keyword evidence="4" id="KW-1185">Reference proteome</keyword>
<evidence type="ECO:0008006" key="5">
    <source>
        <dbReference type="Google" id="ProtNLM"/>
    </source>
</evidence>
<evidence type="ECO:0000313" key="3">
    <source>
        <dbReference type="EMBL" id="SHK04866.1"/>
    </source>
</evidence>
<feature type="chain" id="PRO_5009920015" description="DUF1090 domain-containing protein" evidence="2">
    <location>
        <begin position="28"/>
        <end position="138"/>
    </location>
</feature>
<sequence length="138" mass="15902">MKRTFRSILPAMILAMPIAFGQQQALADEVDSLCQDKVEAIQKQLRIAEEYGNEHRVRGLKKGLENVQRHCTNDSVIKDAEEDVSESMTEVRERQDELSEAQREGDGDDIRKHSEKLEEAVQELREHQDELEALQSKR</sequence>
<dbReference type="Proteomes" id="UP000184248">
    <property type="component" value="Unassembled WGS sequence"/>
</dbReference>
<feature type="region of interest" description="Disordered" evidence="1">
    <location>
        <begin position="75"/>
        <end position="113"/>
    </location>
</feature>
<organism evidence="3 4">
    <name type="scientific">Halomonas caseinilytica</name>
    <dbReference type="NCBI Taxonomy" id="438744"/>
    <lineage>
        <taxon>Bacteria</taxon>
        <taxon>Pseudomonadati</taxon>
        <taxon>Pseudomonadota</taxon>
        <taxon>Gammaproteobacteria</taxon>
        <taxon>Oceanospirillales</taxon>
        <taxon>Halomonadaceae</taxon>
        <taxon>Halomonas</taxon>
    </lineage>
</organism>
<dbReference type="AlphaFoldDB" id="A0A1M6PA96"/>
<feature type="signal peptide" evidence="2">
    <location>
        <begin position="1"/>
        <end position="27"/>
    </location>
</feature>
<protein>
    <recommendedName>
        <fullName evidence="5">DUF1090 domain-containing protein</fullName>
    </recommendedName>
</protein>
<name>A0A1M6PA96_9GAMM</name>
<evidence type="ECO:0000313" key="4">
    <source>
        <dbReference type="Proteomes" id="UP000184248"/>
    </source>
</evidence>
<dbReference type="EMBL" id="FRAL01000001">
    <property type="protein sequence ID" value="SHK04866.1"/>
    <property type="molecule type" value="Genomic_DNA"/>
</dbReference>